<dbReference type="Proteomes" id="UP000013085">
    <property type="component" value="Unassembled WGS sequence"/>
</dbReference>
<dbReference type="AlphaFoldDB" id="A0A0E2H7S8"/>
<name>A0A0E2H7S8_9FIRM</name>
<dbReference type="PATRIC" id="fig|999408.3.peg.3759"/>
<dbReference type="GeneID" id="57963897"/>
<proteinExistence type="predicted"/>
<evidence type="ECO:0000313" key="1">
    <source>
        <dbReference type="EMBL" id="ENZ12351.1"/>
    </source>
</evidence>
<protein>
    <submittedName>
        <fullName evidence="1">Uncharacterized protein</fullName>
    </submittedName>
</protein>
<dbReference type="RefSeq" id="WP_002586315.1">
    <property type="nucleotide sequence ID" value="NZ_KB850979.1"/>
</dbReference>
<evidence type="ECO:0000313" key="2">
    <source>
        <dbReference type="Proteomes" id="UP000013085"/>
    </source>
</evidence>
<sequence>MKQLSFRARSFIFNNKKNDKVSYMTQLGQSKATSQIVLKNIYSGEGYLQVGRATC</sequence>
<comment type="caution">
    <text evidence="1">The sequence shown here is derived from an EMBL/GenBank/DDBJ whole genome shotgun (WGS) entry which is preliminary data.</text>
</comment>
<reference evidence="1 2" key="1">
    <citation type="submission" date="2013-01" db="EMBL/GenBank/DDBJ databases">
        <title>The Genome Sequence of Clostridium clostridioforme 90A8.</title>
        <authorList>
            <consortium name="The Broad Institute Genome Sequencing Platform"/>
            <person name="Earl A."/>
            <person name="Ward D."/>
            <person name="Feldgarden M."/>
            <person name="Gevers D."/>
            <person name="Courvalin P."/>
            <person name="Lambert T."/>
            <person name="Walker B."/>
            <person name="Young S.K."/>
            <person name="Zeng Q."/>
            <person name="Gargeya S."/>
            <person name="Fitzgerald M."/>
            <person name="Haas B."/>
            <person name="Abouelleil A."/>
            <person name="Alvarado L."/>
            <person name="Arachchi H.M."/>
            <person name="Berlin A.M."/>
            <person name="Chapman S.B."/>
            <person name="Dewar J."/>
            <person name="Goldberg J."/>
            <person name="Griggs A."/>
            <person name="Gujja S."/>
            <person name="Hansen M."/>
            <person name="Howarth C."/>
            <person name="Imamovic A."/>
            <person name="Larimer J."/>
            <person name="McCowan C."/>
            <person name="Murphy C."/>
            <person name="Neiman D."/>
            <person name="Pearson M."/>
            <person name="Priest M."/>
            <person name="Roberts A."/>
            <person name="Saif S."/>
            <person name="Shea T."/>
            <person name="Sisk P."/>
            <person name="Sykes S."/>
            <person name="Wortman J."/>
            <person name="Nusbaum C."/>
            <person name="Birren B."/>
        </authorList>
    </citation>
    <scope>NUCLEOTIDE SEQUENCE [LARGE SCALE GENOMIC DNA]</scope>
    <source>
        <strain evidence="1 2">90A8</strain>
    </source>
</reference>
<gene>
    <name evidence="1" type="ORF">HMPREF1090_03474</name>
</gene>
<accession>A0A0E2H7S8</accession>
<organism evidence="1 2">
    <name type="scientific">[Clostridium] clostridioforme 90A8</name>
    <dbReference type="NCBI Taxonomy" id="999408"/>
    <lineage>
        <taxon>Bacteria</taxon>
        <taxon>Bacillati</taxon>
        <taxon>Bacillota</taxon>
        <taxon>Clostridia</taxon>
        <taxon>Lachnospirales</taxon>
        <taxon>Lachnospiraceae</taxon>
        <taxon>Enterocloster</taxon>
    </lineage>
</organism>
<dbReference type="HOGENOM" id="CLU_3023968_0_0_9"/>
<dbReference type="EMBL" id="AGYR01000039">
    <property type="protein sequence ID" value="ENZ12351.1"/>
    <property type="molecule type" value="Genomic_DNA"/>
</dbReference>